<dbReference type="eggNOG" id="ENOG50339NA">
    <property type="taxonomic scope" value="Bacteria"/>
</dbReference>
<dbReference type="AlphaFoldDB" id="H8L1F0"/>
<gene>
    <name evidence="1" type="ordered locus">Fraau_0181</name>
</gene>
<dbReference type="HOGENOM" id="CLU_159164_0_0_6"/>
<sequence>MLSCPDPYASSRRSCSARCLGLGLTGLLLIVGQISPSVAAAVSDGAAQAKGEARRHEIGETTRQLLELQASGRAGAPVQPMTGDEAAASYKRFIDSFSHPIPEYFQTMVGQRSGGSGSGGGR</sequence>
<dbReference type="RefSeq" id="WP_014401684.1">
    <property type="nucleotide sequence ID" value="NC_017033.1"/>
</dbReference>
<dbReference type="OrthoDB" id="7068897at2"/>
<protein>
    <recommendedName>
        <fullName evidence="3">DUF3613 domain-containing protein</fullName>
    </recommendedName>
</protein>
<evidence type="ECO:0008006" key="3">
    <source>
        <dbReference type="Google" id="ProtNLM"/>
    </source>
</evidence>
<dbReference type="InterPro" id="IPR022053">
    <property type="entry name" value="DUF3613"/>
</dbReference>
<dbReference type="EMBL" id="CP003350">
    <property type="protein sequence ID" value="AFC84678.1"/>
    <property type="molecule type" value="Genomic_DNA"/>
</dbReference>
<dbReference type="Pfam" id="PF12266">
    <property type="entry name" value="DUF3613"/>
    <property type="match status" value="1"/>
</dbReference>
<reference evidence="1" key="1">
    <citation type="submission" date="2012-02" db="EMBL/GenBank/DDBJ databases">
        <title>The complete genome of Frateuria aurantia DSM 6220.</title>
        <authorList>
            <consortium name="US DOE Joint Genome Institute (JGI-PGF)"/>
            <person name="Lucas S."/>
            <person name="Copeland A."/>
            <person name="Lapidus A."/>
            <person name="Glavina del Rio T."/>
            <person name="Dalin E."/>
            <person name="Tice H."/>
            <person name="Bruce D."/>
            <person name="Goodwin L."/>
            <person name="Pitluck S."/>
            <person name="Peters L."/>
            <person name="Ovchinnikova G."/>
            <person name="Teshima H."/>
            <person name="Kyrpides N."/>
            <person name="Mavromatis K."/>
            <person name="Ivanova N."/>
            <person name="Brettin T."/>
            <person name="Detter J.C."/>
            <person name="Han C."/>
            <person name="Larimer F."/>
            <person name="Land M."/>
            <person name="Hauser L."/>
            <person name="Markowitz V."/>
            <person name="Cheng J.-F."/>
            <person name="Hugenholtz P."/>
            <person name="Woyke T."/>
            <person name="Wu D."/>
            <person name="Brambilla E."/>
            <person name="Klenk H.-P."/>
            <person name="Eisen J.A."/>
        </authorList>
    </citation>
    <scope>NUCLEOTIDE SEQUENCE</scope>
    <source>
        <strain evidence="1">DSM 6220</strain>
    </source>
</reference>
<evidence type="ECO:0000313" key="2">
    <source>
        <dbReference type="Proteomes" id="UP000005234"/>
    </source>
</evidence>
<evidence type="ECO:0000313" key="1">
    <source>
        <dbReference type="EMBL" id="AFC84678.1"/>
    </source>
</evidence>
<proteinExistence type="predicted"/>
<dbReference type="KEGG" id="fau:Fraau_0181"/>
<keyword evidence="2" id="KW-1185">Reference proteome</keyword>
<dbReference type="Proteomes" id="UP000005234">
    <property type="component" value="Chromosome"/>
</dbReference>
<accession>H8L1F0</accession>
<name>H8L1F0_FRAAD</name>
<dbReference type="STRING" id="767434.Fraau_0181"/>
<organism evidence="1 2">
    <name type="scientific">Frateuria aurantia (strain ATCC 33424 / DSM 6220 / KCTC 2777 / LMG 1558 / NBRC 3245 / NCIMB 13370)</name>
    <name type="common">Acetobacter aurantius</name>
    <dbReference type="NCBI Taxonomy" id="767434"/>
    <lineage>
        <taxon>Bacteria</taxon>
        <taxon>Pseudomonadati</taxon>
        <taxon>Pseudomonadota</taxon>
        <taxon>Gammaproteobacteria</taxon>
        <taxon>Lysobacterales</taxon>
        <taxon>Rhodanobacteraceae</taxon>
        <taxon>Frateuria</taxon>
    </lineage>
</organism>